<keyword evidence="4" id="KW-1133">Transmembrane helix</keyword>
<dbReference type="SMART" id="SM00365">
    <property type="entry name" value="LRR_SD22"/>
    <property type="match status" value="4"/>
</dbReference>
<name>A0A0K2UZZ4_LEPSM</name>
<dbReference type="InterPro" id="IPR003591">
    <property type="entry name" value="Leu-rich_rpt_typical-subtyp"/>
</dbReference>
<dbReference type="Pfam" id="PF13855">
    <property type="entry name" value="LRR_8"/>
    <property type="match status" value="3"/>
</dbReference>
<keyword evidence="4" id="KW-0472">Membrane</keyword>
<proteinExistence type="predicted"/>
<dbReference type="GeneID" id="121129734"/>
<evidence type="ECO:0000256" key="2">
    <source>
        <dbReference type="ARBA" id="ARBA00022737"/>
    </source>
</evidence>
<keyword evidence="4" id="KW-0812">Transmembrane</keyword>
<dbReference type="AlphaFoldDB" id="A0A0K2UZZ4"/>
<dbReference type="RefSeq" id="XP_040581389.1">
    <property type="nucleotide sequence ID" value="XM_040725455.2"/>
</dbReference>
<dbReference type="PROSITE" id="PS51450">
    <property type="entry name" value="LRR"/>
    <property type="match status" value="2"/>
</dbReference>
<evidence type="ECO:0000256" key="5">
    <source>
        <dbReference type="SAM" id="SignalP"/>
    </source>
</evidence>
<dbReference type="OrthoDB" id="1055097at2759"/>
<dbReference type="InterPro" id="IPR032675">
    <property type="entry name" value="LRR_dom_sf"/>
</dbReference>
<feature type="region of interest" description="Disordered" evidence="3">
    <location>
        <begin position="521"/>
        <end position="545"/>
    </location>
</feature>
<feature type="chain" id="PRO_5005489086" evidence="5">
    <location>
        <begin position="21"/>
        <end position="638"/>
    </location>
</feature>
<dbReference type="PANTHER" id="PTHR45712">
    <property type="entry name" value="AGAP008170-PA"/>
    <property type="match status" value="1"/>
</dbReference>
<dbReference type="EMBL" id="HACA01026076">
    <property type="protein sequence ID" value="CDW43437.1"/>
    <property type="molecule type" value="Transcribed_RNA"/>
</dbReference>
<dbReference type="KEGG" id="lsm:121129734"/>
<evidence type="ECO:0000256" key="4">
    <source>
        <dbReference type="SAM" id="Phobius"/>
    </source>
</evidence>
<sequence length="638" mass="72076">MIFIILIHLILIGSLQSVQGFCPGGCSCNDSIHVVHCSDAGLDIIPGTLSPYVKKLYLQHNRIKKVDAAFQFYVQLIVSDFSHNELDSLADRCFASSPQLKELKLDNNRLEHLNNLTFSGLKSLETLSIRKNLIQNLTVSIFESLSQLNTLDLGENPIHFIDGSAFESLTQLRDLRLDHNALTIIPPFPMALSKNLIKMKLSYNKDLRSSGTASFQHLTNLLELDLKGSGLENIPFSAFHGLSSLKTLDISSNKIKVIPRFSHSLANLRELFIGGSNLYSDIPSFGFQGLNGLRLLDITQSENLRVIRTRAIYGNPSLKTLDLSEAQIPEMRFEDEAFFINRNSSIEKLQLIFRSMGLRSINEGSVANWTTKVESIDLKDNPLKCDCRLNWLVNFISKTYTTSHAICSNGKPLNLKSNLTCLVVPDFQEDEEFVQKKNKKDSDDVETDFKTSESHASLPSMDSNPNNVVGEAFDYRRRHEKQIVIISLIILSVVMLGFIILVFVHFRSRIIVICWRRGGRGNRSSAFHTRSSSGELCSSESPSSFSKKGNFNYYSSHLARGDPSSRTLPHHQQQQQHHPQIEHSTTSTLYRDYISSNHFPVRDYNQISSNDIYTTENDYFLQLAHDRQVIKSLPVSDL</sequence>
<dbReference type="InterPro" id="IPR050333">
    <property type="entry name" value="SLRP"/>
</dbReference>
<evidence type="ECO:0000313" key="6">
    <source>
        <dbReference type="EMBL" id="CDW43437.1"/>
    </source>
</evidence>
<keyword evidence="5" id="KW-0732">Signal</keyword>
<organism evidence="6">
    <name type="scientific">Lepeophtheirus salmonis</name>
    <name type="common">Salmon louse</name>
    <name type="synonym">Caligus salmonis</name>
    <dbReference type="NCBI Taxonomy" id="72036"/>
    <lineage>
        <taxon>Eukaryota</taxon>
        <taxon>Metazoa</taxon>
        <taxon>Ecdysozoa</taxon>
        <taxon>Arthropoda</taxon>
        <taxon>Crustacea</taxon>
        <taxon>Multicrustacea</taxon>
        <taxon>Hexanauplia</taxon>
        <taxon>Copepoda</taxon>
        <taxon>Siphonostomatoida</taxon>
        <taxon>Caligidae</taxon>
        <taxon>Lepeophtheirus</taxon>
    </lineage>
</organism>
<feature type="region of interest" description="Disordered" evidence="3">
    <location>
        <begin position="561"/>
        <end position="583"/>
    </location>
</feature>
<feature type="compositionally biased region" description="Low complexity" evidence="3">
    <location>
        <begin position="531"/>
        <end position="545"/>
    </location>
</feature>
<dbReference type="InterPro" id="IPR001611">
    <property type="entry name" value="Leu-rich_rpt"/>
</dbReference>
<protein>
    <submittedName>
        <fullName evidence="6">Leucinerich repeats and immunoglobulinlike domains protein 1like [Ceratitis capitata]</fullName>
    </submittedName>
</protein>
<keyword evidence="1" id="KW-0433">Leucine-rich repeat</keyword>
<dbReference type="Pfam" id="PF13306">
    <property type="entry name" value="LRR_5"/>
    <property type="match status" value="1"/>
</dbReference>
<dbReference type="InterPro" id="IPR026906">
    <property type="entry name" value="LRR_5"/>
</dbReference>
<accession>A0A0K2UZZ4</accession>
<feature type="signal peptide" evidence="5">
    <location>
        <begin position="1"/>
        <end position="20"/>
    </location>
</feature>
<evidence type="ECO:0000256" key="1">
    <source>
        <dbReference type="ARBA" id="ARBA00022614"/>
    </source>
</evidence>
<dbReference type="Gene3D" id="3.80.10.10">
    <property type="entry name" value="Ribonuclease Inhibitor"/>
    <property type="match status" value="2"/>
</dbReference>
<feature type="region of interest" description="Disordered" evidence="3">
    <location>
        <begin position="434"/>
        <end position="463"/>
    </location>
</feature>
<reference evidence="6" key="1">
    <citation type="submission" date="2014-05" db="EMBL/GenBank/DDBJ databases">
        <authorList>
            <person name="Chronopoulou M."/>
        </authorList>
    </citation>
    <scope>NUCLEOTIDE SEQUENCE</scope>
    <source>
        <tissue evidence="6">Whole organism</tissue>
    </source>
</reference>
<dbReference type="SUPFAM" id="SSF52058">
    <property type="entry name" value="L domain-like"/>
    <property type="match status" value="1"/>
</dbReference>
<dbReference type="PANTHER" id="PTHR45712:SF22">
    <property type="entry name" value="INSULIN-LIKE GROWTH FACTOR-BINDING PROTEIN COMPLEX ACID LABILE SUBUNIT"/>
    <property type="match status" value="1"/>
</dbReference>
<feature type="transmembrane region" description="Helical" evidence="4">
    <location>
        <begin position="483"/>
        <end position="506"/>
    </location>
</feature>
<keyword evidence="2" id="KW-0677">Repeat</keyword>
<dbReference type="SMART" id="SM00369">
    <property type="entry name" value="LRR_TYP"/>
    <property type="match status" value="7"/>
</dbReference>
<evidence type="ECO:0000256" key="3">
    <source>
        <dbReference type="SAM" id="MobiDB-lite"/>
    </source>
</evidence>
<feature type="compositionally biased region" description="Polar residues" evidence="3">
    <location>
        <begin position="454"/>
        <end position="463"/>
    </location>
</feature>